<evidence type="ECO:0000256" key="4">
    <source>
        <dbReference type="ARBA" id="ARBA00022976"/>
    </source>
</evidence>
<keyword evidence="3 7" id="KW-0812">Transmembrane</keyword>
<dbReference type="InterPro" id="IPR009294">
    <property type="entry name" value="Aph-1"/>
</dbReference>
<keyword evidence="5 7" id="KW-1133">Transmembrane helix</keyword>
<dbReference type="OrthoDB" id="6507463at2759"/>
<organism evidence="9 10">
    <name type="scientific">Clarias magur</name>
    <name type="common">Asian catfish</name>
    <name type="synonym">Macropteronotus magur</name>
    <dbReference type="NCBI Taxonomy" id="1594786"/>
    <lineage>
        <taxon>Eukaryota</taxon>
        <taxon>Metazoa</taxon>
        <taxon>Chordata</taxon>
        <taxon>Craniata</taxon>
        <taxon>Vertebrata</taxon>
        <taxon>Euteleostomi</taxon>
        <taxon>Actinopterygii</taxon>
        <taxon>Neopterygii</taxon>
        <taxon>Teleostei</taxon>
        <taxon>Ostariophysi</taxon>
        <taxon>Siluriformes</taxon>
        <taxon>Clariidae</taxon>
        <taxon>Clarias</taxon>
    </lineage>
</organism>
<comment type="subunit">
    <text evidence="7">Component of the gamma-secretase complex.</text>
</comment>
<keyword evidence="10" id="KW-1185">Reference proteome</keyword>
<reference evidence="9" key="1">
    <citation type="submission" date="2020-07" db="EMBL/GenBank/DDBJ databases">
        <title>Clarias magur genome sequencing, assembly and annotation.</title>
        <authorList>
            <person name="Kushwaha B."/>
            <person name="Kumar R."/>
            <person name="Das P."/>
            <person name="Joshi C.G."/>
            <person name="Kumar D."/>
            <person name="Nagpure N.S."/>
            <person name="Pandey M."/>
            <person name="Agarwal S."/>
            <person name="Srivastava S."/>
            <person name="Singh M."/>
            <person name="Sahoo L."/>
            <person name="Jayasankar P."/>
            <person name="Meher P.K."/>
            <person name="Koringa P.G."/>
            <person name="Iquebal M.A."/>
            <person name="Das S.P."/>
            <person name="Bit A."/>
            <person name="Patnaik S."/>
            <person name="Patel N."/>
            <person name="Shah T.M."/>
            <person name="Hinsu A."/>
            <person name="Jena J.K."/>
        </authorList>
    </citation>
    <scope>NUCLEOTIDE SEQUENCE</scope>
    <source>
        <strain evidence="9">CIFAMagur01</strain>
        <tissue evidence="9">Testis</tissue>
    </source>
</reference>
<evidence type="ECO:0000256" key="8">
    <source>
        <dbReference type="SAM" id="Coils"/>
    </source>
</evidence>
<dbReference type="GO" id="GO:0007219">
    <property type="term" value="P:Notch signaling pathway"/>
    <property type="evidence" value="ECO:0007669"/>
    <property type="project" value="UniProtKB-UniRule"/>
</dbReference>
<keyword evidence="8" id="KW-0175">Coiled coil</keyword>
<evidence type="ECO:0000313" key="9">
    <source>
        <dbReference type="EMBL" id="KAF5898693.1"/>
    </source>
</evidence>
<evidence type="ECO:0000313" key="10">
    <source>
        <dbReference type="Proteomes" id="UP000727407"/>
    </source>
</evidence>
<feature type="coiled-coil region" evidence="8">
    <location>
        <begin position="285"/>
        <end position="550"/>
    </location>
</feature>
<dbReference type="Gene3D" id="1.20.5.4090">
    <property type="match status" value="4"/>
</dbReference>
<dbReference type="Proteomes" id="UP000727407">
    <property type="component" value="Unassembled WGS sequence"/>
</dbReference>
<keyword evidence="4 7" id="KW-0914">Notch signaling pathway</keyword>
<name>A0A8J4U370_CLAMG</name>
<dbReference type="PANTHER" id="PTHR12889">
    <property type="entry name" value="GAMMA-SECRETASE SUBUNIT APH-1"/>
    <property type="match status" value="1"/>
</dbReference>
<feature type="transmembrane region" description="Helical" evidence="7">
    <location>
        <begin position="218"/>
        <end position="236"/>
    </location>
</feature>
<gene>
    <name evidence="9" type="primary">aph1b</name>
    <name evidence="9" type="ORF">DAT39_011592</name>
</gene>
<dbReference type="AlphaFoldDB" id="A0A8J4U370"/>
<feature type="transmembrane region" description="Helical" evidence="7">
    <location>
        <begin position="32"/>
        <end position="59"/>
    </location>
</feature>
<keyword evidence="6 7" id="KW-0472">Membrane</keyword>
<comment type="subcellular location">
    <subcellularLocation>
        <location evidence="1 7">Membrane</location>
        <topology evidence="1 7">Multi-pass membrane protein</topology>
    </subcellularLocation>
</comment>
<feature type="non-terminal residue" evidence="9">
    <location>
        <position position="1"/>
    </location>
</feature>
<feature type="transmembrane region" description="Helical" evidence="7">
    <location>
        <begin position="117"/>
        <end position="138"/>
    </location>
</feature>
<dbReference type="GO" id="GO:0016485">
    <property type="term" value="P:protein processing"/>
    <property type="evidence" value="ECO:0007669"/>
    <property type="project" value="UniProtKB-UniRule"/>
</dbReference>
<comment type="function">
    <text evidence="7">Potential subunit of the gamma-secretase complex, an endoprotease complex that catalyzes the intramembrane cleavage of integral proteins such as Notch receptors.</text>
</comment>
<evidence type="ECO:0000256" key="7">
    <source>
        <dbReference type="RuleBase" id="RU369072"/>
    </source>
</evidence>
<sequence length="559" mass="63821">MTAAVFFGCTFIAFSPAVALFLLTIARDPLRVIFLIAGAFFWLVSLLLSSLVWFVAVQISNKDSGSQQKGLLVFGVLLSVLLQELFRFAYYKLLKKANEGLLALSQEETMPISVRQLAYVSGLGFGLMSGAFSVVNILSDSVGPGTVGIHGDSQHYFVSSAFMTLAIILLHMFWGVVFFDSCERRRWWSLGAVVCSHLLVSCLTFVNPQYEGSLIPTYMVLCVMAGWAFSCAGGSVRNLRLCLTYSVCNQDTEAALVKPEEVSQDQVRDAVTETKEKIQKLVVFNSQLKDRVRELEELLSAARRDGDLKSKECEREQVARIILQSELHEKTEKLKHCEELLMECERERESHSLLQAEMDETKSNLMNEVEKLEKRGELMWNLLSDVYMVRKVLEKECEQEREARSILQSELNEKTEKLKHCEKLLMESLAKSEKKLQMSVETIAQLDAENSELEDLVMSLRVAIEHMQNQLSESYREHDKLMNVSIDELEEKHQKAVENITQLEIKKPLLIDQDELCENQKKADNLTNECERERESHSILQSELNQAKDDFKYFEKNMM</sequence>
<proteinExistence type="inferred from homology"/>
<feature type="transmembrane region" description="Helical" evidence="7">
    <location>
        <begin position="71"/>
        <end position="90"/>
    </location>
</feature>
<comment type="caution">
    <text evidence="9">The sequence shown here is derived from an EMBL/GenBank/DDBJ whole genome shotgun (WGS) entry which is preliminary data.</text>
</comment>
<evidence type="ECO:0000256" key="6">
    <source>
        <dbReference type="ARBA" id="ARBA00023136"/>
    </source>
</evidence>
<evidence type="ECO:0000256" key="1">
    <source>
        <dbReference type="ARBA" id="ARBA00004141"/>
    </source>
</evidence>
<dbReference type="EMBL" id="QNUK01000191">
    <property type="protein sequence ID" value="KAF5898693.1"/>
    <property type="molecule type" value="Genomic_DNA"/>
</dbReference>
<evidence type="ECO:0000256" key="2">
    <source>
        <dbReference type="ARBA" id="ARBA00005577"/>
    </source>
</evidence>
<evidence type="ECO:0000256" key="3">
    <source>
        <dbReference type="ARBA" id="ARBA00022692"/>
    </source>
</evidence>
<protein>
    <recommendedName>
        <fullName evidence="7">Gamma-secretase subunit APH-1</fullName>
        <shortName evidence="7">APH-1</shortName>
    </recommendedName>
</protein>
<feature type="transmembrane region" description="Helical" evidence="7">
    <location>
        <begin position="6"/>
        <end position="25"/>
    </location>
</feature>
<dbReference type="Pfam" id="PF06105">
    <property type="entry name" value="Aph-1"/>
    <property type="match status" value="1"/>
</dbReference>
<dbReference type="GO" id="GO:0070765">
    <property type="term" value="C:gamma-secretase complex"/>
    <property type="evidence" value="ECO:0007669"/>
    <property type="project" value="UniProtKB-UniRule"/>
</dbReference>
<accession>A0A8J4U370</accession>
<feature type="transmembrane region" description="Helical" evidence="7">
    <location>
        <begin position="187"/>
        <end position="206"/>
    </location>
</feature>
<feature type="transmembrane region" description="Helical" evidence="7">
    <location>
        <begin position="158"/>
        <end position="180"/>
    </location>
</feature>
<comment type="similarity">
    <text evidence="2 7">Belongs to the APH-1 family.</text>
</comment>
<evidence type="ECO:0000256" key="5">
    <source>
        <dbReference type="ARBA" id="ARBA00022989"/>
    </source>
</evidence>